<organism evidence="1 2">
    <name type="scientific">Vibrio phage nt-1</name>
    <dbReference type="NCBI Taxonomy" id="115992"/>
    <lineage>
        <taxon>Viruses</taxon>
        <taxon>Duplodnaviria</taxon>
        <taxon>Heunggongvirae</taxon>
        <taxon>Uroviricota</taxon>
        <taxon>Caudoviricetes</taxon>
        <taxon>Pantevenvirales</taxon>
        <taxon>Straboviridae</taxon>
        <taxon>Mylasvirus</taxon>
        <taxon>Mylasvirus persius</taxon>
    </lineage>
</organism>
<evidence type="ECO:0000313" key="2">
    <source>
        <dbReference type="Proteomes" id="UP000201461"/>
    </source>
</evidence>
<dbReference type="EMBL" id="HQ317393">
    <property type="protein sequence ID" value="AGN30045.2"/>
    <property type="molecule type" value="Genomic_DNA"/>
</dbReference>
<reference evidence="1 2" key="1">
    <citation type="journal article" date="2014" name="Genome Biol. Evol.">
        <title>Composite Conserved Promoter-Terminator Motifs (PeSLs) that Mediate Modular Shuffling in the Diverse T4-Like Myoviruses.</title>
        <authorList>
            <person name="Comeau A.M."/>
            <person name="Arbiol C."/>
            <person name="Krisch H.M."/>
        </authorList>
    </citation>
    <scope>NUCLEOTIDE SEQUENCE [LARGE SCALE GENOMIC DNA]</scope>
</reference>
<dbReference type="Proteomes" id="UP000201461">
    <property type="component" value="Segment"/>
</dbReference>
<proteinExistence type="predicted"/>
<keyword evidence="2" id="KW-1185">Reference proteome</keyword>
<dbReference type="OrthoDB" id="27669at10239"/>
<name>R9TI81_9CAUD</name>
<dbReference type="GeneID" id="15926493"/>
<dbReference type="KEGG" id="vg:15926493"/>
<sequence length="95" mass="11289">MIFSLCEFCLNMYNCIYRGTKSMNRNEILKILEEGCHKFSVGDKKYHGTLCKFYLPVLDTNRSEMRKNETSTSTITFFDLNENIWVTLNFEVMYD</sequence>
<gene>
    <name evidence="1" type="ORF">VPFG_00040</name>
</gene>
<dbReference type="RefSeq" id="YP_008125194.2">
    <property type="nucleotide sequence ID" value="NC_021529.2"/>
</dbReference>
<evidence type="ECO:0000313" key="1">
    <source>
        <dbReference type="EMBL" id="AGN30045.2"/>
    </source>
</evidence>
<accession>R9TI81</accession>
<protein>
    <submittedName>
        <fullName evidence="1">Uncharacterized protein</fullName>
    </submittedName>
</protein>